<dbReference type="InterPro" id="IPR050627">
    <property type="entry name" value="Nitroreductase/BluB"/>
</dbReference>
<dbReference type="PANTHER" id="PTHR23026:SF123">
    <property type="entry name" value="NAD(P)H NITROREDUCTASE RV3131-RELATED"/>
    <property type="match status" value="1"/>
</dbReference>
<organism evidence="2 3">
    <name type="scientific">Methyloceanibacter stevinii</name>
    <dbReference type="NCBI Taxonomy" id="1774970"/>
    <lineage>
        <taxon>Bacteria</taxon>
        <taxon>Pseudomonadati</taxon>
        <taxon>Pseudomonadota</taxon>
        <taxon>Alphaproteobacteria</taxon>
        <taxon>Hyphomicrobiales</taxon>
        <taxon>Hyphomicrobiaceae</taxon>
        <taxon>Methyloceanibacter</taxon>
    </lineage>
</organism>
<dbReference type="CDD" id="cd02145">
    <property type="entry name" value="BluB"/>
    <property type="match status" value="1"/>
</dbReference>
<proteinExistence type="predicted"/>
<dbReference type="InterPro" id="IPR029479">
    <property type="entry name" value="Nitroreductase"/>
</dbReference>
<evidence type="ECO:0000313" key="3">
    <source>
        <dbReference type="Proteomes" id="UP000094172"/>
    </source>
</evidence>
<dbReference type="Pfam" id="PF00881">
    <property type="entry name" value="Nitroreductase"/>
    <property type="match status" value="1"/>
</dbReference>
<dbReference type="NCBIfam" id="TIGR02476">
    <property type="entry name" value="BluB"/>
    <property type="match status" value="1"/>
</dbReference>
<dbReference type="InterPro" id="IPR000415">
    <property type="entry name" value="Nitroreductase-like"/>
</dbReference>
<sequence length="210" mass="23574">MPRFDGAFRARLYDLLRWRRDVRRFKRDPLPDGTIDRLLGLACLAPSVGLSEPWRFVLVEDPARRAAIRANFEACNAEALSMQSPDRAALYARLKLQGMDEAPVQIAVYADRETVQGYGLGRMTMPETIDYSVVTAVHTFWLAARAEGIGVGWVSIIDPAGVTAALDVPEDWIFIGYLCVGYPQAEDDTPTLQRAGWEHRHATDDVILRR</sequence>
<dbReference type="STRING" id="1774970.AUC70_13830"/>
<protein>
    <submittedName>
        <fullName evidence="2">5,6-dimethylbenzimidazole synthase</fullName>
    </submittedName>
</protein>
<dbReference type="AlphaFoldDB" id="A0A1E3VTV8"/>
<evidence type="ECO:0000313" key="2">
    <source>
        <dbReference type="EMBL" id="ODR96962.1"/>
    </source>
</evidence>
<reference evidence="2 3" key="1">
    <citation type="journal article" date="2016" name="Environ. Microbiol.">
        <title>New Methyloceanibacter diversity from North Sea sediments includes methanotroph containing solely the soluble methane monooxygenase.</title>
        <authorList>
            <person name="Vekeman B."/>
            <person name="Kerckhof F.M."/>
            <person name="Cremers G."/>
            <person name="de Vos P."/>
            <person name="Vandamme P."/>
            <person name="Boon N."/>
            <person name="Op den Camp H.J."/>
            <person name="Heylen K."/>
        </authorList>
    </citation>
    <scope>NUCLEOTIDE SEQUENCE [LARGE SCALE GENOMIC DNA]</scope>
    <source>
        <strain evidence="2 3">R-67176</strain>
    </source>
</reference>
<evidence type="ECO:0000259" key="1">
    <source>
        <dbReference type="Pfam" id="PF00881"/>
    </source>
</evidence>
<keyword evidence="3" id="KW-1185">Reference proteome</keyword>
<dbReference type="Proteomes" id="UP000094172">
    <property type="component" value="Unassembled WGS sequence"/>
</dbReference>
<accession>A0A1E3VTV8</accession>
<dbReference type="Gene3D" id="3.40.109.10">
    <property type="entry name" value="NADH Oxidase"/>
    <property type="match status" value="1"/>
</dbReference>
<gene>
    <name evidence="2" type="ORF">AUC70_13830</name>
</gene>
<dbReference type="EMBL" id="LPWE01000003">
    <property type="protein sequence ID" value="ODR96962.1"/>
    <property type="molecule type" value="Genomic_DNA"/>
</dbReference>
<dbReference type="GO" id="GO:0016491">
    <property type="term" value="F:oxidoreductase activity"/>
    <property type="evidence" value="ECO:0007669"/>
    <property type="project" value="InterPro"/>
</dbReference>
<feature type="domain" description="Nitroreductase" evidence="1">
    <location>
        <begin position="16"/>
        <end position="182"/>
    </location>
</feature>
<dbReference type="SUPFAM" id="SSF55469">
    <property type="entry name" value="FMN-dependent nitroreductase-like"/>
    <property type="match status" value="1"/>
</dbReference>
<dbReference type="PANTHER" id="PTHR23026">
    <property type="entry name" value="NADPH NITROREDUCTASE"/>
    <property type="match status" value="1"/>
</dbReference>
<dbReference type="InterPro" id="IPR012825">
    <property type="entry name" value="BluB"/>
</dbReference>
<name>A0A1E3VTV8_9HYPH</name>
<comment type="caution">
    <text evidence="2">The sequence shown here is derived from an EMBL/GenBank/DDBJ whole genome shotgun (WGS) entry which is preliminary data.</text>
</comment>